<dbReference type="InterPro" id="IPR027417">
    <property type="entry name" value="P-loop_NTPase"/>
</dbReference>
<keyword evidence="5" id="KW-0378">Hydrolase</keyword>
<keyword evidence="4" id="KW-0547">Nucleotide-binding</keyword>
<comment type="similarity">
    <text evidence="1">Belongs to the SIMIBI class G3E GTPase family. HypB/HupM subfamily.</text>
</comment>
<gene>
    <name evidence="9" type="ORF">LCGC14_1115210</name>
</gene>
<accession>A0A0F9QBC7</accession>
<dbReference type="InterPro" id="IPR004392">
    <property type="entry name" value="Hyd_mat_HypB"/>
</dbReference>
<dbReference type="GO" id="GO:0016151">
    <property type="term" value="F:nickel cation binding"/>
    <property type="evidence" value="ECO:0007669"/>
    <property type="project" value="InterPro"/>
</dbReference>
<evidence type="ECO:0000256" key="3">
    <source>
        <dbReference type="ARBA" id="ARBA00022723"/>
    </source>
</evidence>
<evidence type="ECO:0000256" key="5">
    <source>
        <dbReference type="ARBA" id="ARBA00022801"/>
    </source>
</evidence>
<evidence type="ECO:0000256" key="6">
    <source>
        <dbReference type="ARBA" id="ARBA00022833"/>
    </source>
</evidence>
<dbReference type="PANTHER" id="PTHR30134">
    <property type="entry name" value="HYDROGENASE PROTEIN ASSEMBLY PROTEIN, NICKEL CHAPERONE"/>
    <property type="match status" value="1"/>
</dbReference>
<dbReference type="SUPFAM" id="SSF52540">
    <property type="entry name" value="P-loop containing nucleoside triphosphate hydrolases"/>
    <property type="match status" value="1"/>
</dbReference>
<proteinExistence type="inferred from homology"/>
<dbReference type="GO" id="GO:0051604">
    <property type="term" value="P:protein maturation"/>
    <property type="evidence" value="ECO:0007669"/>
    <property type="project" value="InterPro"/>
</dbReference>
<dbReference type="Pfam" id="PF02492">
    <property type="entry name" value="cobW"/>
    <property type="match status" value="1"/>
</dbReference>
<dbReference type="EMBL" id="LAZR01005122">
    <property type="protein sequence ID" value="KKN02683.1"/>
    <property type="molecule type" value="Genomic_DNA"/>
</dbReference>
<keyword evidence="2" id="KW-0533">Nickel</keyword>
<keyword evidence="3" id="KW-0479">Metal-binding</keyword>
<evidence type="ECO:0000256" key="4">
    <source>
        <dbReference type="ARBA" id="ARBA00022741"/>
    </source>
</evidence>
<evidence type="ECO:0000313" key="9">
    <source>
        <dbReference type="EMBL" id="KKN02683.1"/>
    </source>
</evidence>
<dbReference type="GO" id="GO:0008270">
    <property type="term" value="F:zinc ion binding"/>
    <property type="evidence" value="ECO:0007669"/>
    <property type="project" value="TreeGrafter"/>
</dbReference>
<evidence type="ECO:0000259" key="8">
    <source>
        <dbReference type="Pfam" id="PF02492"/>
    </source>
</evidence>
<evidence type="ECO:0000256" key="1">
    <source>
        <dbReference type="ARBA" id="ARBA00006211"/>
    </source>
</evidence>
<comment type="caution">
    <text evidence="9">The sequence shown here is derived from an EMBL/GenBank/DDBJ whole genome shotgun (WGS) entry which is preliminary data.</text>
</comment>
<dbReference type="Gene3D" id="3.40.50.300">
    <property type="entry name" value="P-loop containing nucleotide triphosphate hydrolases"/>
    <property type="match status" value="1"/>
</dbReference>
<protein>
    <recommendedName>
        <fullName evidence="8">CobW/HypB/UreG nucleotide-binding domain-containing protein</fullName>
    </recommendedName>
</protein>
<evidence type="ECO:0000256" key="7">
    <source>
        <dbReference type="ARBA" id="ARBA00023134"/>
    </source>
</evidence>
<dbReference type="AlphaFoldDB" id="A0A0F9QBC7"/>
<evidence type="ECO:0000256" key="2">
    <source>
        <dbReference type="ARBA" id="ARBA00022596"/>
    </source>
</evidence>
<keyword evidence="7" id="KW-0342">GTP-binding</keyword>
<keyword evidence="6" id="KW-0862">Zinc</keyword>
<reference evidence="9" key="1">
    <citation type="journal article" date="2015" name="Nature">
        <title>Complex archaea that bridge the gap between prokaryotes and eukaryotes.</title>
        <authorList>
            <person name="Spang A."/>
            <person name="Saw J.H."/>
            <person name="Jorgensen S.L."/>
            <person name="Zaremba-Niedzwiedzka K."/>
            <person name="Martijn J."/>
            <person name="Lind A.E."/>
            <person name="van Eijk R."/>
            <person name="Schleper C."/>
            <person name="Guy L."/>
            <person name="Ettema T.J."/>
        </authorList>
    </citation>
    <scope>NUCLEOTIDE SEQUENCE</scope>
</reference>
<dbReference type="InterPro" id="IPR003495">
    <property type="entry name" value="CobW/HypB/UreG_nucleotide-bd"/>
</dbReference>
<name>A0A0F9QBC7_9ZZZZ</name>
<dbReference type="PIRSF" id="PIRSF005624">
    <property type="entry name" value="Ni-bind_GTPase"/>
    <property type="match status" value="1"/>
</dbReference>
<dbReference type="GO" id="GO:0003924">
    <property type="term" value="F:GTPase activity"/>
    <property type="evidence" value="ECO:0007669"/>
    <property type="project" value="InterPro"/>
</dbReference>
<sequence length="238" mass="27087">MTEKRKPEVQRIKEVESINLAREEIRDDVIKIKMEVEKDNNLLAKKINEELVENNIKSIDIVGAIGAGKTALLEKIAEKLSTKYRILVICGDITTRVDADRIEKYNVETIQINTGRECALNAYHIHQIIKNKDLKDYDLIFIENVGNLICPSDFLLGTDQRITIVSITEGEWVIEKHPILFKMSNIAVINKIDLKERLGTNVEKMINDAKKINPHIEVITTSCKTGENINELISLLNL</sequence>
<dbReference type="PANTHER" id="PTHR30134:SF2">
    <property type="entry name" value="HYDROGENASE MATURATION FACTOR HYPB"/>
    <property type="match status" value="1"/>
</dbReference>
<organism evidence="9">
    <name type="scientific">marine sediment metagenome</name>
    <dbReference type="NCBI Taxonomy" id="412755"/>
    <lineage>
        <taxon>unclassified sequences</taxon>
        <taxon>metagenomes</taxon>
        <taxon>ecological metagenomes</taxon>
    </lineage>
</organism>
<feature type="domain" description="CobW/HypB/UreG nucleotide-binding" evidence="8">
    <location>
        <begin position="61"/>
        <end position="219"/>
    </location>
</feature>
<dbReference type="NCBIfam" id="TIGR00073">
    <property type="entry name" value="hypB"/>
    <property type="match status" value="1"/>
</dbReference>
<dbReference type="GO" id="GO:0005525">
    <property type="term" value="F:GTP binding"/>
    <property type="evidence" value="ECO:0007669"/>
    <property type="project" value="UniProtKB-KW"/>
</dbReference>